<dbReference type="EMBL" id="FCOC02000006">
    <property type="protein sequence ID" value="SAL30746.1"/>
    <property type="molecule type" value="Genomic_DNA"/>
</dbReference>
<sequence>MSHVPGIAVIGCGRISRSHLSAVSSQPELATLIATVDSDLRLAQEAAARYGAQVALDSVEQALARSDIDAVVICLPNHLHAPVAIQAARAGKHILVEKPMADTAGDAREMAAAAHEHCVILAVAQCRRHFRAIRYLSDHHAQFGRLISAQVSLGVYWPDAQAEWWREADKASGLVVALNGPHALDFVQMMMRDDPLRVHAEAVRNNDFWAGEDEAMMLLAYPGGRLASVHLSFNQRPVENRKVLVFERGTAVVEHDTQLTFNGDLLVAQGDDEKRHYLDEAIEFQRQFREFALAMAGQPNHSVSADEGIRLMRTLDAVHQAFRSGETVALPGVVKDAQSADAVP</sequence>
<dbReference type="InterPro" id="IPR055170">
    <property type="entry name" value="GFO_IDH_MocA-like_dom"/>
</dbReference>
<evidence type="ECO:0000259" key="2">
    <source>
        <dbReference type="Pfam" id="PF22725"/>
    </source>
</evidence>
<protein>
    <submittedName>
        <fullName evidence="3">Oxidoreductase</fullName>
    </submittedName>
</protein>
<dbReference type="OrthoDB" id="9801953at2"/>
<dbReference type="PANTHER" id="PTHR43377:SF1">
    <property type="entry name" value="BILIVERDIN REDUCTASE A"/>
    <property type="match status" value="1"/>
</dbReference>
<dbReference type="InterPro" id="IPR036291">
    <property type="entry name" value="NAD(P)-bd_dom_sf"/>
</dbReference>
<dbReference type="RefSeq" id="WP_060819625.1">
    <property type="nucleotide sequence ID" value="NZ_FCOC02000006.1"/>
</dbReference>
<organism evidence="3 4">
    <name type="scientific">Caballeronia sordidicola</name>
    <name type="common">Burkholderia sordidicola</name>
    <dbReference type="NCBI Taxonomy" id="196367"/>
    <lineage>
        <taxon>Bacteria</taxon>
        <taxon>Pseudomonadati</taxon>
        <taxon>Pseudomonadota</taxon>
        <taxon>Betaproteobacteria</taxon>
        <taxon>Burkholderiales</taxon>
        <taxon>Burkholderiaceae</taxon>
        <taxon>Caballeronia</taxon>
    </lineage>
</organism>
<dbReference type="Proteomes" id="UP000054893">
    <property type="component" value="Unassembled WGS sequence"/>
</dbReference>
<evidence type="ECO:0000313" key="3">
    <source>
        <dbReference type="EMBL" id="SAL30746.1"/>
    </source>
</evidence>
<evidence type="ECO:0000313" key="4">
    <source>
        <dbReference type="Proteomes" id="UP000054893"/>
    </source>
</evidence>
<name>A0A158GFD3_CABSO</name>
<dbReference type="SUPFAM" id="SSF55347">
    <property type="entry name" value="Glyceraldehyde-3-phosphate dehydrogenase-like, C-terminal domain"/>
    <property type="match status" value="1"/>
</dbReference>
<gene>
    <name evidence="3" type="ORF">AWB64_02739</name>
</gene>
<proteinExistence type="predicted"/>
<dbReference type="Pfam" id="PF22725">
    <property type="entry name" value="GFO_IDH_MocA_C3"/>
    <property type="match status" value="1"/>
</dbReference>
<evidence type="ECO:0000259" key="1">
    <source>
        <dbReference type="Pfam" id="PF01408"/>
    </source>
</evidence>
<dbReference type="InterPro" id="IPR000683">
    <property type="entry name" value="Gfo/Idh/MocA-like_OxRdtase_N"/>
</dbReference>
<dbReference type="SUPFAM" id="SSF51735">
    <property type="entry name" value="NAD(P)-binding Rossmann-fold domains"/>
    <property type="match status" value="1"/>
</dbReference>
<accession>A0A158GFD3</accession>
<dbReference type="Pfam" id="PF01408">
    <property type="entry name" value="GFO_IDH_MocA"/>
    <property type="match status" value="1"/>
</dbReference>
<feature type="domain" description="Gfo/Idh/MocA-like oxidoreductase N-terminal" evidence="1">
    <location>
        <begin position="7"/>
        <end position="124"/>
    </location>
</feature>
<feature type="domain" description="GFO/IDH/MocA-like oxidoreductase" evidence="2">
    <location>
        <begin position="142"/>
        <end position="251"/>
    </location>
</feature>
<reference evidence="3 4" key="1">
    <citation type="submission" date="2016-01" db="EMBL/GenBank/DDBJ databases">
        <authorList>
            <person name="Oliw E.H."/>
        </authorList>
    </citation>
    <scope>NUCLEOTIDE SEQUENCE [LARGE SCALE GENOMIC DNA]</scope>
    <source>
        <strain evidence="3">LMG 22029</strain>
    </source>
</reference>
<dbReference type="Gene3D" id="3.40.50.720">
    <property type="entry name" value="NAD(P)-binding Rossmann-like Domain"/>
    <property type="match status" value="1"/>
</dbReference>
<dbReference type="InterPro" id="IPR051450">
    <property type="entry name" value="Gfo/Idh/MocA_Oxidoreductases"/>
</dbReference>
<dbReference type="Gene3D" id="3.30.360.10">
    <property type="entry name" value="Dihydrodipicolinate Reductase, domain 2"/>
    <property type="match status" value="1"/>
</dbReference>
<dbReference type="PANTHER" id="PTHR43377">
    <property type="entry name" value="BILIVERDIN REDUCTASE A"/>
    <property type="match status" value="1"/>
</dbReference>
<dbReference type="GO" id="GO:0000166">
    <property type="term" value="F:nucleotide binding"/>
    <property type="evidence" value="ECO:0007669"/>
    <property type="project" value="InterPro"/>
</dbReference>
<dbReference type="AlphaFoldDB" id="A0A158GFD3"/>